<evidence type="ECO:0000313" key="3">
    <source>
        <dbReference type="EMBL" id="CAJ0575534.1"/>
    </source>
</evidence>
<dbReference type="EMBL" id="CATQJA010002639">
    <property type="protein sequence ID" value="CAJ0575534.1"/>
    <property type="molecule type" value="Genomic_DNA"/>
</dbReference>
<keyword evidence="4" id="KW-1185">Reference proteome</keyword>
<dbReference type="PANTHER" id="PTHR43213">
    <property type="entry name" value="BIFUNCTIONAL DTTP/UTP PYROPHOSPHATASE/METHYLTRANSFERASE PROTEIN-RELATED"/>
    <property type="match status" value="1"/>
</dbReference>
<dbReference type="GO" id="GO:0047429">
    <property type="term" value="F:nucleoside triphosphate diphosphatase activity"/>
    <property type="evidence" value="ECO:0007669"/>
    <property type="project" value="InterPro"/>
</dbReference>
<dbReference type="InterPro" id="IPR029001">
    <property type="entry name" value="ITPase-like_fam"/>
</dbReference>
<organism evidence="3 4">
    <name type="scientific">Mesorhabditis spiculigera</name>
    <dbReference type="NCBI Taxonomy" id="96644"/>
    <lineage>
        <taxon>Eukaryota</taxon>
        <taxon>Metazoa</taxon>
        <taxon>Ecdysozoa</taxon>
        <taxon>Nematoda</taxon>
        <taxon>Chromadorea</taxon>
        <taxon>Rhabditida</taxon>
        <taxon>Rhabditina</taxon>
        <taxon>Rhabditomorpha</taxon>
        <taxon>Rhabditoidea</taxon>
        <taxon>Rhabditidae</taxon>
        <taxon>Mesorhabditinae</taxon>
        <taxon>Mesorhabditis</taxon>
    </lineage>
</organism>
<comment type="cofactor">
    <cofactor evidence="1">
        <name>a divalent metal cation</name>
        <dbReference type="ChEBI" id="CHEBI:60240"/>
    </cofactor>
</comment>
<dbReference type="CDD" id="cd00555">
    <property type="entry name" value="Maf"/>
    <property type="match status" value="1"/>
</dbReference>
<proteinExistence type="inferred from homology"/>
<accession>A0AA36G4H4</accession>
<evidence type="ECO:0000256" key="1">
    <source>
        <dbReference type="ARBA" id="ARBA00001968"/>
    </source>
</evidence>
<evidence type="ECO:0000313" key="4">
    <source>
        <dbReference type="Proteomes" id="UP001177023"/>
    </source>
</evidence>
<gene>
    <name evidence="3" type="ORF">MSPICULIGERA_LOCUS13844</name>
</gene>
<sequence>MSPIVVLASQSPNRLALLQKIGIEPIVHVSDFEENLSKELPVREFVEKTAEGKLEVVLAEKRKKNEPFDVIIAADTVIWVDGKIIGKPEDRQNAIETLKSIRKRGHFVYSGVALAYRDGSTETFSVETEVHMANYSDQLIEGYVATGEPMNKAGSYGIQNRGAVLVERLNGCFYNVVGLPLAEIVARLSARGIPIFC</sequence>
<dbReference type="InterPro" id="IPR003697">
    <property type="entry name" value="Maf-like"/>
</dbReference>
<protein>
    <submittedName>
        <fullName evidence="3">Uncharacterized protein</fullName>
    </submittedName>
</protein>
<name>A0AA36G4H4_9BILA</name>
<keyword evidence="2" id="KW-0378">Hydrolase</keyword>
<dbReference type="Gene3D" id="3.90.950.10">
    <property type="match status" value="1"/>
</dbReference>
<dbReference type="NCBIfam" id="TIGR00172">
    <property type="entry name" value="maf"/>
    <property type="match status" value="1"/>
</dbReference>
<evidence type="ECO:0000256" key="2">
    <source>
        <dbReference type="ARBA" id="ARBA00022801"/>
    </source>
</evidence>
<dbReference type="Proteomes" id="UP001177023">
    <property type="component" value="Unassembled WGS sequence"/>
</dbReference>
<dbReference type="Pfam" id="PF02545">
    <property type="entry name" value="Maf"/>
    <property type="match status" value="1"/>
</dbReference>
<reference evidence="3" key="1">
    <citation type="submission" date="2023-06" db="EMBL/GenBank/DDBJ databases">
        <authorList>
            <person name="Delattre M."/>
        </authorList>
    </citation>
    <scope>NUCLEOTIDE SEQUENCE</scope>
    <source>
        <strain evidence="3">AF72</strain>
    </source>
</reference>
<dbReference type="SUPFAM" id="SSF52972">
    <property type="entry name" value="ITPase-like"/>
    <property type="match status" value="1"/>
</dbReference>
<dbReference type="AlphaFoldDB" id="A0AA36G4H4"/>
<comment type="caution">
    <text evidence="3">The sequence shown here is derived from an EMBL/GenBank/DDBJ whole genome shotgun (WGS) entry which is preliminary data.</text>
</comment>
<feature type="non-terminal residue" evidence="3">
    <location>
        <position position="1"/>
    </location>
</feature>
<dbReference type="PANTHER" id="PTHR43213:SF5">
    <property type="entry name" value="BIFUNCTIONAL DTTP_UTP PYROPHOSPHATASE_METHYLTRANSFERASE PROTEIN-RELATED"/>
    <property type="match status" value="1"/>
</dbReference>
<dbReference type="PIRSF" id="PIRSF006305">
    <property type="entry name" value="Maf"/>
    <property type="match status" value="1"/>
</dbReference>
<dbReference type="HAMAP" id="MF_00528">
    <property type="entry name" value="Maf"/>
    <property type="match status" value="1"/>
</dbReference>